<dbReference type="Pfam" id="PF00533">
    <property type="entry name" value="BRCT"/>
    <property type="match status" value="1"/>
</dbReference>
<reference evidence="6" key="1">
    <citation type="submission" date="2021-09" db="EMBL/GenBank/DDBJ databases">
        <authorList>
            <consortium name="AG Swart"/>
            <person name="Singh M."/>
            <person name="Singh A."/>
            <person name="Seah K."/>
            <person name="Emmerich C."/>
        </authorList>
    </citation>
    <scope>NUCLEOTIDE SEQUENCE</scope>
    <source>
        <strain evidence="6">ATCC30299</strain>
    </source>
</reference>
<feature type="domain" description="BRCT" evidence="5">
    <location>
        <begin position="402"/>
        <end position="492"/>
    </location>
</feature>
<feature type="compositionally biased region" description="Basic residues" evidence="4">
    <location>
        <begin position="354"/>
        <end position="366"/>
    </location>
</feature>
<proteinExistence type="predicted"/>
<dbReference type="SUPFAM" id="SSF54695">
    <property type="entry name" value="POZ domain"/>
    <property type="match status" value="1"/>
</dbReference>
<feature type="region of interest" description="Disordered" evidence="4">
    <location>
        <begin position="277"/>
        <end position="374"/>
    </location>
</feature>
<evidence type="ECO:0000313" key="7">
    <source>
        <dbReference type="Proteomes" id="UP001162131"/>
    </source>
</evidence>
<name>A0AAU9IT63_9CILI</name>
<evidence type="ECO:0000256" key="2">
    <source>
        <dbReference type="ARBA" id="ARBA00022763"/>
    </source>
</evidence>
<feature type="domain" description="BRCT" evidence="5">
    <location>
        <begin position="513"/>
        <end position="606"/>
    </location>
</feature>
<dbReference type="Pfam" id="PF16589">
    <property type="entry name" value="BRCT_2"/>
    <property type="match status" value="1"/>
</dbReference>
<dbReference type="Proteomes" id="UP001162131">
    <property type="component" value="Unassembled WGS sequence"/>
</dbReference>
<organism evidence="6 7">
    <name type="scientific">Blepharisma stoltei</name>
    <dbReference type="NCBI Taxonomy" id="1481888"/>
    <lineage>
        <taxon>Eukaryota</taxon>
        <taxon>Sar</taxon>
        <taxon>Alveolata</taxon>
        <taxon>Ciliophora</taxon>
        <taxon>Postciliodesmatophora</taxon>
        <taxon>Heterotrichea</taxon>
        <taxon>Heterotrichida</taxon>
        <taxon>Blepharismidae</taxon>
        <taxon>Blepharisma</taxon>
    </lineage>
</organism>
<evidence type="ECO:0000256" key="4">
    <source>
        <dbReference type="SAM" id="MobiDB-lite"/>
    </source>
</evidence>
<dbReference type="CDD" id="cd18432">
    <property type="entry name" value="BRCT_PAXIP1_rpt6_like"/>
    <property type="match status" value="1"/>
</dbReference>
<dbReference type="InterPro" id="IPR051579">
    <property type="entry name" value="DDR_Transcriptional_Reg"/>
</dbReference>
<dbReference type="SUPFAM" id="SSF52113">
    <property type="entry name" value="BRCT domain"/>
    <property type="match status" value="1"/>
</dbReference>
<accession>A0AAU9IT63</accession>
<dbReference type="Gene3D" id="3.40.50.10190">
    <property type="entry name" value="BRCT domain"/>
    <property type="match status" value="2"/>
</dbReference>
<dbReference type="InterPro" id="IPR000210">
    <property type="entry name" value="BTB/POZ_dom"/>
</dbReference>
<keyword evidence="2" id="KW-0227">DNA damage</keyword>
<dbReference type="InterPro" id="IPR011333">
    <property type="entry name" value="SKP1/BTB/POZ_sf"/>
</dbReference>
<sequence length="607" mass="68917">MSLSPILTLDVGGKVFRVARETIMKFPTSTISLVITGKDVQNMIIVEGAYFFDRNPDYFTILLDFLRHGKLFWNPNLNRDQLLEEAKFWRIQLPNDVFKGENGVRNEQKNIPPAQEPIVELPKQVIVEERFEPTLVMNDRIEPTLMMPQDYEPTLILHNEPGPKKLEYEPTLLMNTETIESTLIFPQNMPEPTLLIQDQMPEPTLIMQNQLPEPTLLMDNNVQPTLVLTEPPKISKENPIPPLKTSASIKSGSSSSLPTASLPISNSDDILSSLMNEEEEKKVPARALPWGNNKGKASQPAKKAAPKIQKKSKAEIEEELYGSHNLEEDYESSFIDDSDEEENLDFSDEDVAPKKRKRTPAKKKPAKKDSAANKCKKTKILSAADLSKAMEEEEEEGTGRKTRQTVAKTLPSILISGINAQEKKKLETMVKTLGGKIVNQFSENPTHLVMEKFLRTLKLLEALNRGIDIISIEWIKESALLGEWDQHEKYLLCTPEVEAEHKFNYKESLRRSQEQKVLDGWDVWISPNIQPSKNDIQELVESAGGRVLKKEPDAPRGNVLILSSAENKDKRSNQIMKQQGFKIYTKELLLESVLKQELAFKDEFLIK</sequence>
<dbReference type="CDD" id="cd00027">
    <property type="entry name" value="BRCT"/>
    <property type="match status" value="1"/>
</dbReference>
<dbReference type="SMART" id="SM00225">
    <property type="entry name" value="BTB"/>
    <property type="match status" value="1"/>
</dbReference>
<dbReference type="PANTHER" id="PTHR23196:SF1">
    <property type="entry name" value="PAX-INTERACTING PROTEIN 1"/>
    <property type="match status" value="1"/>
</dbReference>
<feature type="compositionally biased region" description="Low complexity" evidence="4">
    <location>
        <begin position="294"/>
        <end position="303"/>
    </location>
</feature>
<keyword evidence="7" id="KW-1185">Reference proteome</keyword>
<dbReference type="PANTHER" id="PTHR23196">
    <property type="entry name" value="PAX TRANSCRIPTION ACTIVATION DOMAIN INTERACTING PROTEIN"/>
    <property type="match status" value="1"/>
</dbReference>
<dbReference type="AlphaFoldDB" id="A0AAU9IT63"/>
<comment type="caution">
    <text evidence="6">The sequence shown here is derived from an EMBL/GenBank/DDBJ whole genome shotgun (WGS) entry which is preliminary data.</text>
</comment>
<evidence type="ECO:0000256" key="1">
    <source>
        <dbReference type="ARBA" id="ARBA00004123"/>
    </source>
</evidence>
<dbReference type="SMART" id="SM00292">
    <property type="entry name" value="BRCT"/>
    <property type="match status" value="2"/>
</dbReference>
<feature type="compositionally biased region" description="Low complexity" evidence="4">
    <location>
        <begin position="246"/>
        <end position="265"/>
    </location>
</feature>
<comment type="subcellular location">
    <subcellularLocation>
        <location evidence="1">Nucleus</location>
    </subcellularLocation>
</comment>
<feature type="compositionally biased region" description="Acidic residues" evidence="4">
    <location>
        <begin position="328"/>
        <end position="350"/>
    </location>
</feature>
<dbReference type="Pfam" id="PF02214">
    <property type="entry name" value="BTB_2"/>
    <property type="match status" value="1"/>
</dbReference>
<dbReference type="PROSITE" id="PS50172">
    <property type="entry name" value="BRCT"/>
    <property type="match status" value="2"/>
</dbReference>
<dbReference type="InterPro" id="IPR003131">
    <property type="entry name" value="T1-type_BTB"/>
</dbReference>
<dbReference type="GO" id="GO:0006974">
    <property type="term" value="P:DNA damage response"/>
    <property type="evidence" value="ECO:0007669"/>
    <property type="project" value="UniProtKB-KW"/>
</dbReference>
<keyword evidence="3" id="KW-0539">Nucleus</keyword>
<feature type="region of interest" description="Disordered" evidence="4">
    <location>
        <begin position="229"/>
        <end position="265"/>
    </location>
</feature>
<evidence type="ECO:0000256" key="3">
    <source>
        <dbReference type="ARBA" id="ARBA00023242"/>
    </source>
</evidence>
<evidence type="ECO:0000313" key="6">
    <source>
        <dbReference type="EMBL" id="CAG9311483.1"/>
    </source>
</evidence>
<dbReference type="EMBL" id="CAJZBQ010000004">
    <property type="protein sequence ID" value="CAG9311483.1"/>
    <property type="molecule type" value="Genomic_DNA"/>
</dbReference>
<dbReference type="InterPro" id="IPR036420">
    <property type="entry name" value="BRCT_dom_sf"/>
</dbReference>
<dbReference type="GO" id="GO:0005634">
    <property type="term" value="C:nucleus"/>
    <property type="evidence" value="ECO:0007669"/>
    <property type="project" value="UniProtKB-SubCell"/>
</dbReference>
<dbReference type="Gene3D" id="3.30.710.10">
    <property type="entry name" value="Potassium Channel Kv1.1, Chain A"/>
    <property type="match status" value="1"/>
</dbReference>
<evidence type="ECO:0000259" key="5">
    <source>
        <dbReference type="PROSITE" id="PS50172"/>
    </source>
</evidence>
<dbReference type="InterPro" id="IPR001357">
    <property type="entry name" value="BRCT_dom"/>
</dbReference>
<gene>
    <name evidence="6" type="ORF">BSTOLATCC_MIC3772</name>
</gene>
<dbReference type="GO" id="GO:0051260">
    <property type="term" value="P:protein homooligomerization"/>
    <property type="evidence" value="ECO:0007669"/>
    <property type="project" value="InterPro"/>
</dbReference>
<protein>
    <recommendedName>
        <fullName evidence="5">BRCT domain-containing protein</fullName>
    </recommendedName>
</protein>